<reference evidence="2 3" key="1">
    <citation type="journal article" date="2023" name="Res Sq">
        <title>Genomic and morphological characterization of Knufia obscura isolated from the Mars 2020 spacecraft assembly facility.</title>
        <authorList>
            <person name="Chander A.M."/>
            <person name="Teixeira M.M."/>
            <person name="Singh N.K."/>
            <person name="Williams M.P."/>
            <person name="Parker C.W."/>
            <person name="Leo P."/>
            <person name="Stajich J.E."/>
            <person name="Torok T."/>
            <person name="Tighe S."/>
            <person name="Mason C.E."/>
            <person name="Venkateswaran K."/>
        </authorList>
    </citation>
    <scope>NUCLEOTIDE SEQUENCE [LARGE SCALE GENOMIC DNA]</scope>
    <source>
        <strain evidence="2 3">CCFEE 5817</strain>
    </source>
</reference>
<keyword evidence="1" id="KW-0472">Membrane</keyword>
<comment type="caution">
    <text evidence="2">The sequence shown here is derived from an EMBL/GenBank/DDBJ whole genome shotgun (WGS) entry which is preliminary data.</text>
</comment>
<feature type="transmembrane region" description="Helical" evidence="1">
    <location>
        <begin position="9"/>
        <end position="27"/>
    </location>
</feature>
<proteinExistence type="predicted"/>
<keyword evidence="1" id="KW-0812">Transmembrane</keyword>
<gene>
    <name evidence="2" type="ORF">PMZ80_000084</name>
</gene>
<dbReference type="RefSeq" id="XP_064734035.1">
    <property type="nucleotide sequence ID" value="XM_064868538.1"/>
</dbReference>
<keyword evidence="1" id="KW-1133">Transmembrane helix</keyword>
<evidence type="ECO:0000313" key="2">
    <source>
        <dbReference type="EMBL" id="KAK5945945.1"/>
    </source>
</evidence>
<evidence type="ECO:0000313" key="3">
    <source>
        <dbReference type="Proteomes" id="UP001334248"/>
    </source>
</evidence>
<sequence>MLVVSVKRPAYILIPFLTLAFGLWTLYHNGPRIIRDNGGFLSSVLSGQQGASSRTHNEVFSASTGDQRFFMIDFGDQQAINPNIIPHPVLENTWIVVAQLLPLPQSSRFAEIACNAVFDNGTLRCVNHAIALPIAPTFGDKCTGDVELLGLNKGPHDARVFYGPRIPYTIYGSNSAFACFGQWVQDFRTLTEWGYEAFGEDDFLQATELQRPPPWGVMEKNWFLFFDQNDQAYLHYDVAPKRVFAKVEANGGVGPDLAVLTASHDEKCMAKFMPTIGPELESIHQTTNSLLVTLCKRSDPSCVADDSNTFIFTIFQHKTYFNFHALYEPYLMLFEQTAPFKLYGISKKPFWISGRGQGIRRAQTEHSHLGQRDIEDEASVPREEMFYITSMSWRVKGQKYHGYIDDVLLVGFGIEDKQPAAIDVVVGDLLRGLGTC</sequence>
<dbReference type="EMBL" id="JAVHJV010000001">
    <property type="protein sequence ID" value="KAK5945945.1"/>
    <property type="molecule type" value="Genomic_DNA"/>
</dbReference>
<keyword evidence="3" id="KW-1185">Reference proteome</keyword>
<name>A0ABR0RZD8_9EURO</name>
<accession>A0ABR0RZD8</accession>
<dbReference type="GeneID" id="89993533"/>
<dbReference type="Proteomes" id="UP001334248">
    <property type="component" value="Unassembled WGS sequence"/>
</dbReference>
<organism evidence="2 3">
    <name type="scientific">Knufia obscura</name>
    <dbReference type="NCBI Taxonomy" id="1635080"/>
    <lineage>
        <taxon>Eukaryota</taxon>
        <taxon>Fungi</taxon>
        <taxon>Dikarya</taxon>
        <taxon>Ascomycota</taxon>
        <taxon>Pezizomycotina</taxon>
        <taxon>Eurotiomycetes</taxon>
        <taxon>Chaetothyriomycetidae</taxon>
        <taxon>Chaetothyriales</taxon>
        <taxon>Trichomeriaceae</taxon>
        <taxon>Knufia</taxon>
    </lineage>
</organism>
<protein>
    <submittedName>
        <fullName evidence="2">Uncharacterized protein</fullName>
    </submittedName>
</protein>
<evidence type="ECO:0000256" key="1">
    <source>
        <dbReference type="SAM" id="Phobius"/>
    </source>
</evidence>